<comment type="caution">
    <text evidence="1">The sequence shown here is derived from an EMBL/GenBank/DDBJ whole genome shotgun (WGS) entry which is preliminary data.</text>
</comment>
<accession>A0A150P8W5</accession>
<evidence type="ECO:0000313" key="2">
    <source>
        <dbReference type="Proteomes" id="UP000075604"/>
    </source>
</evidence>
<reference evidence="1 2" key="1">
    <citation type="submission" date="2014-02" db="EMBL/GenBank/DDBJ databases">
        <title>The small core and large imbalanced accessory genome model reveals a collaborative survival strategy of Sorangium cellulosum strains in nature.</title>
        <authorList>
            <person name="Han K."/>
            <person name="Peng R."/>
            <person name="Blom J."/>
            <person name="Li Y.-Z."/>
        </authorList>
    </citation>
    <scope>NUCLEOTIDE SEQUENCE [LARGE SCALE GENOMIC DNA]</scope>
    <source>
        <strain evidence="1 2">So0157-18</strain>
    </source>
</reference>
<evidence type="ECO:0000313" key="1">
    <source>
        <dbReference type="EMBL" id="KYF52139.1"/>
    </source>
</evidence>
<dbReference type="EMBL" id="JELX01003473">
    <property type="protein sequence ID" value="KYF52139.1"/>
    <property type="molecule type" value="Genomic_DNA"/>
</dbReference>
<dbReference type="Proteomes" id="UP000075604">
    <property type="component" value="Unassembled WGS sequence"/>
</dbReference>
<sequence>MDPRGKSLPPAPLVTDEDIRAELRRLFDAGPDSGLVIRVYGEPGEGAAAADAFREMFASLRMYEGKAQDQPLEILVDAPSKAHIARALSVLGHEQHQKRILDHILTTFGRRLIDPLAAILDTTPTGSVTARLTVLRDIFLAQVADLRMTPESQQILSSDLRKLLSDDYLAMIAENEERVQRPRVARLAQQILRLVGSTFHRALKRWPAHAEQIASSIARRSPKKVRLSEVPKLIRGQITDGIEEFLWIETSADIEGALRPMLAEHQDVMPVKQATLDRSTYREFADACWAIIAEHC</sequence>
<dbReference type="AlphaFoldDB" id="A0A150P8W5"/>
<proteinExistence type="predicted"/>
<name>A0A150P8W5_SORCE</name>
<gene>
    <name evidence="1" type="ORF">BE04_06575</name>
</gene>
<protein>
    <submittedName>
        <fullName evidence="1">Uncharacterized protein</fullName>
    </submittedName>
</protein>
<organism evidence="1 2">
    <name type="scientific">Sorangium cellulosum</name>
    <name type="common">Polyangium cellulosum</name>
    <dbReference type="NCBI Taxonomy" id="56"/>
    <lineage>
        <taxon>Bacteria</taxon>
        <taxon>Pseudomonadati</taxon>
        <taxon>Myxococcota</taxon>
        <taxon>Polyangia</taxon>
        <taxon>Polyangiales</taxon>
        <taxon>Polyangiaceae</taxon>
        <taxon>Sorangium</taxon>
    </lineage>
</organism>